<evidence type="ECO:0000313" key="2">
    <source>
        <dbReference type="Proteomes" id="UP000005596"/>
    </source>
</evidence>
<protein>
    <submittedName>
        <fullName evidence="1">Uncharacterized protein</fullName>
    </submittedName>
</protein>
<reference evidence="1 2" key="1">
    <citation type="journal article" date="2007" name="Genome Biol.">
        <title>Characterization and modeling of the Haemophilus influenzae core and supragenomes based on the complete genomic sequences of Rd and 12 clinical nontypeable strains.</title>
        <authorList>
            <person name="Hogg J.S."/>
            <person name="Hu F.Z."/>
            <person name="Janto B."/>
            <person name="Boissy R."/>
            <person name="Hayes J."/>
            <person name="Keefe R."/>
            <person name="Post J.C."/>
            <person name="Ehrlich G.D."/>
        </authorList>
    </citation>
    <scope>NUCLEOTIDE SEQUENCE [LARGE SCALE GENOMIC DNA]</scope>
    <source>
        <strain evidence="1 2">22.4-21</strain>
    </source>
</reference>
<sequence length="35" mass="3954">MTLSPLKKLAIVFGTTIFYKAVSLQLLEEELSQLK</sequence>
<evidence type="ECO:0000313" key="1">
    <source>
        <dbReference type="EMBL" id="EDK14123.1"/>
    </source>
</evidence>
<organism evidence="1 2">
    <name type="scientific">Haemophilus influenzae 22.4-21</name>
    <dbReference type="NCBI Taxonomy" id="375063"/>
    <lineage>
        <taxon>Bacteria</taxon>
        <taxon>Pseudomonadati</taxon>
        <taxon>Pseudomonadota</taxon>
        <taxon>Gammaproteobacteria</taxon>
        <taxon>Pasteurellales</taxon>
        <taxon>Pasteurellaceae</taxon>
        <taxon>Haemophilus</taxon>
    </lineage>
</organism>
<dbReference type="Proteomes" id="UP000005596">
    <property type="component" value="Unassembled WGS sequence"/>
</dbReference>
<name>A4NXP0_HAEIF</name>
<dbReference type="AlphaFoldDB" id="A4NXP0"/>
<proteinExistence type="predicted"/>
<accession>A4NXP0</accession>
<gene>
    <name evidence="1" type="ORF">CGSHiR3021_08506</name>
</gene>
<dbReference type="EMBL" id="AAZJ01000004">
    <property type="protein sequence ID" value="EDK14123.1"/>
    <property type="molecule type" value="Genomic_DNA"/>
</dbReference>
<dbReference type="BioCyc" id="HINF375063:G119K-970-MONOMER"/>